<protein>
    <submittedName>
        <fullName evidence="2">Uncharacterized protein</fullName>
    </submittedName>
</protein>
<feature type="region of interest" description="Disordered" evidence="1">
    <location>
        <begin position="1"/>
        <end position="74"/>
    </location>
</feature>
<feature type="compositionally biased region" description="Basic and acidic residues" evidence="1">
    <location>
        <begin position="55"/>
        <end position="74"/>
    </location>
</feature>
<accession>A0AAD4WKY0</accession>
<gene>
    <name evidence="2" type="ORF">L3X38_012008</name>
</gene>
<name>A0AAD4WKY0_PRUDU</name>
<keyword evidence="3" id="KW-1185">Reference proteome</keyword>
<sequence length="74" mass="8252">MEAYSGAEKRQAGVAQRKDKQEWRREKRSGSGAAVFPSRLRWRRRRQGGYGGDGNGKDATERAEVAEVAAERDG</sequence>
<dbReference type="Proteomes" id="UP001054821">
    <property type="component" value="Chromosome 2"/>
</dbReference>
<evidence type="ECO:0000313" key="3">
    <source>
        <dbReference type="Proteomes" id="UP001054821"/>
    </source>
</evidence>
<evidence type="ECO:0000313" key="2">
    <source>
        <dbReference type="EMBL" id="KAI5344131.1"/>
    </source>
</evidence>
<comment type="caution">
    <text evidence="2">The sequence shown here is derived from an EMBL/GenBank/DDBJ whole genome shotgun (WGS) entry which is preliminary data.</text>
</comment>
<evidence type="ECO:0000256" key="1">
    <source>
        <dbReference type="SAM" id="MobiDB-lite"/>
    </source>
</evidence>
<dbReference type="AlphaFoldDB" id="A0AAD4WKY0"/>
<feature type="compositionally biased region" description="Basic and acidic residues" evidence="1">
    <location>
        <begin position="7"/>
        <end position="29"/>
    </location>
</feature>
<reference evidence="2 3" key="1">
    <citation type="journal article" date="2022" name="G3 (Bethesda)">
        <title>Whole-genome sequence and methylome profiling of the almond [Prunus dulcis (Mill.) D.A. Webb] cultivar 'Nonpareil'.</title>
        <authorList>
            <person name="D'Amico-Willman K.M."/>
            <person name="Ouma W.Z."/>
            <person name="Meulia T."/>
            <person name="Sideli G.M."/>
            <person name="Gradziel T.M."/>
            <person name="Fresnedo-Ramirez J."/>
        </authorList>
    </citation>
    <scope>NUCLEOTIDE SEQUENCE [LARGE SCALE GENOMIC DNA]</scope>
    <source>
        <strain evidence="2">Clone GOH B32 T37-40</strain>
    </source>
</reference>
<proteinExistence type="predicted"/>
<organism evidence="2 3">
    <name type="scientific">Prunus dulcis</name>
    <name type="common">Almond</name>
    <name type="synonym">Amygdalus dulcis</name>
    <dbReference type="NCBI Taxonomy" id="3755"/>
    <lineage>
        <taxon>Eukaryota</taxon>
        <taxon>Viridiplantae</taxon>
        <taxon>Streptophyta</taxon>
        <taxon>Embryophyta</taxon>
        <taxon>Tracheophyta</taxon>
        <taxon>Spermatophyta</taxon>
        <taxon>Magnoliopsida</taxon>
        <taxon>eudicotyledons</taxon>
        <taxon>Gunneridae</taxon>
        <taxon>Pentapetalae</taxon>
        <taxon>rosids</taxon>
        <taxon>fabids</taxon>
        <taxon>Rosales</taxon>
        <taxon>Rosaceae</taxon>
        <taxon>Amygdaloideae</taxon>
        <taxon>Amygdaleae</taxon>
        <taxon>Prunus</taxon>
    </lineage>
</organism>
<dbReference type="EMBL" id="JAJFAZ020000002">
    <property type="protein sequence ID" value="KAI5344131.1"/>
    <property type="molecule type" value="Genomic_DNA"/>
</dbReference>